<dbReference type="GO" id="GO:0004151">
    <property type="term" value="F:dihydroorotase activity"/>
    <property type="evidence" value="ECO:0007669"/>
    <property type="project" value="UniProtKB-EC"/>
</dbReference>
<feature type="binding site" evidence="1">
    <location>
        <position position="57"/>
    </location>
    <ligand>
        <name>Zn(2+)</name>
        <dbReference type="ChEBI" id="CHEBI:29105"/>
        <label>1</label>
    </ligand>
</feature>
<dbReference type="Pfam" id="PF22647">
    <property type="entry name" value="EF_0837-like_N"/>
    <property type="match status" value="1"/>
</dbReference>
<dbReference type="InterPro" id="IPR011059">
    <property type="entry name" value="Metal-dep_hydrolase_composite"/>
</dbReference>
<dbReference type="InterPro" id="IPR047601">
    <property type="entry name" value="EF_0837-like"/>
</dbReference>
<sequence length="371" mass="40136">MYDLLIKNARLITDEISDIVIDNKQIIEIEKNSTVEAQQTLVLDGDTYVSAGWIDDHVHCYEKMTLYYDYPDQIGVPKGVTTVIDAGTTGAENIGAFYELAAAANTNVYALLNISKWGIVEQDELADLAKIQTDLITKALADYPQFIVGIKARMSKTVIGNNGIIPLEMAKAIQAQHQQLPLMVHVGSAPPSLADVLADMSAGDVMTHCYNGKPNGILTAEGTVKDFVRAAYAKGVIFDVGHGTDSFNFKVAEAAKAAGIICQTISTDIYHRNREVGPVYDMATTLEKMLVLGYSLAEIIPMVTANPAAVFKLHNKGQLAVGYDADLTIFKLVDGHKVLTDSNGNTRTTTTLIQPTQTIVGGSVYQCDSNE</sequence>
<dbReference type="NCBIfam" id="NF006689">
    <property type="entry name" value="PRK09237.1"/>
    <property type="match status" value="1"/>
</dbReference>
<dbReference type="NCBIfam" id="TIGR03583">
    <property type="entry name" value="EF_0837"/>
    <property type="match status" value="1"/>
</dbReference>
<dbReference type="PANTHER" id="PTHR42717">
    <property type="entry name" value="DIHYDROOROTASE-RELATED"/>
    <property type="match status" value="1"/>
</dbReference>
<feature type="binding site" evidence="1">
    <location>
        <position position="59"/>
    </location>
    <ligand>
        <name>Zn(2+)</name>
        <dbReference type="ChEBI" id="CHEBI:29105"/>
        <label>1</label>
    </ligand>
</feature>
<evidence type="ECO:0000256" key="2">
    <source>
        <dbReference type="PIRSR" id="PIRSR039004-2"/>
    </source>
</evidence>
<evidence type="ECO:0000256" key="3">
    <source>
        <dbReference type="PIRSR" id="PIRSR039004-3"/>
    </source>
</evidence>
<gene>
    <name evidence="4" type="ORF">BCAMP_00785</name>
</gene>
<name>W7D2H9_9LIST</name>
<dbReference type="PATRIC" id="fig|1265861.3.peg.153"/>
<evidence type="ECO:0000313" key="5">
    <source>
        <dbReference type="Proteomes" id="UP000019243"/>
    </source>
</evidence>
<feature type="binding site" description="via carbamate group" evidence="1">
    <location>
        <position position="151"/>
    </location>
    <ligand>
        <name>Zn(2+)</name>
        <dbReference type="ChEBI" id="CHEBI:29105"/>
        <label>1</label>
    </ligand>
</feature>
<dbReference type="Gene3D" id="3.20.20.140">
    <property type="entry name" value="Metal-dependent hydrolases"/>
    <property type="match status" value="1"/>
</dbReference>
<protein>
    <submittedName>
        <fullName evidence="4">Dihydroorotase</fullName>
        <ecNumber evidence="4">3.5.2.3</ecNumber>
    </submittedName>
</protein>
<feature type="binding site" evidence="1">
    <location>
        <position position="185"/>
    </location>
    <ligand>
        <name>Zn(2+)</name>
        <dbReference type="ChEBI" id="CHEBI:29105"/>
        <label>2</label>
    </ligand>
</feature>
<comment type="caution">
    <text evidence="4">The sequence shown here is derived from an EMBL/GenBank/DDBJ whole genome shotgun (WGS) entry which is preliminary data.</text>
</comment>
<dbReference type="STRING" id="1265861.BCAMP_00785"/>
<feature type="binding site" description="via carbamate group" evidence="1">
    <location>
        <position position="151"/>
    </location>
    <ligand>
        <name>Zn(2+)</name>
        <dbReference type="ChEBI" id="CHEBI:29105"/>
        <label>2</label>
    </ligand>
</feature>
<keyword evidence="5" id="KW-1185">Reference proteome</keyword>
<keyword evidence="1" id="KW-0862">Zinc</keyword>
<dbReference type="RefSeq" id="WP_035312882.1">
    <property type="nucleotide sequence ID" value="NZ_AODH01000002.1"/>
</dbReference>
<feature type="site" description="Transition state stabilizer" evidence="3">
    <location>
        <position position="153"/>
    </location>
</feature>
<feature type="modified residue" description="N6-carboxylysine" evidence="2">
    <location>
        <position position="151"/>
    </location>
</feature>
<proteinExistence type="predicted"/>
<dbReference type="Gene3D" id="2.30.40.10">
    <property type="entry name" value="Urease, subunit C, domain 1"/>
    <property type="match status" value="1"/>
</dbReference>
<reference evidence="4 5" key="1">
    <citation type="submission" date="2012-12" db="EMBL/GenBank/DDBJ databases">
        <title>Novel taxa of Listeriaceae from agricultural environments in the United States.</title>
        <authorList>
            <person name="den Bakker H.C."/>
            <person name="Allred A."/>
            <person name="Warchocki S."/>
            <person name="Wright E.M."/>
            <person name="Burrell A."/>
            <person name="Nightingale K.K."/>
            <person name="Kephart D."/>
            <person name="Wiedmann M."/>
        </authorList>
    </citation>
    <scope>NUCLEOTIDE SEQUENCE [LARGE SCALE GENOMIC DNA]</scope>
    <source>
        <strain evidence="4 5">FSL F6-1037</strain>
    </source>
</reference>
<dbReference type="SUPFAM" id="SSF51556">
    <property type="entry name" value="Metallo-dependent hydrolases"/>
    <property type="match status" value="1"/>
</dbReference>
<organism evidence="4 5">
    <name type="scientific">Brochothrix campestris FSL F6-1037</name>
    <dbReference type="NCBI Taxonomy" id="1265861"/>
    <lineage>
        <taxon>Bacteria</taxon>
        <taxon>Bacillati</taxon>
        <taxon>Bacillota</taxon>
        <taxon>Bacilli</taxon>
        <taxon>Bacillales</taxon>
        <taxon>Listeriaceae</taxon>
        <taxon>Brochothrix</taxon>
    </lineage>
</organism>
<dbReference type="InterPro" id="IPR020043">
    <property type="entry name" value="Deacetylase_Atu3266-like"/>
</dbReference>
<keyword evidence="1" id="KW-0479">Metal-binding</keyword>
<feature type="binding site" evidence="1">
    <location>
        <position position="208"/>
    </location>
    <ligand>
        <name>Zn(2+)</name>
        <dbReference type="ChEBI" id="CHEBI:29105"/>
        <label>2</label>
    </ligand>
</feature>
<dbReference type="SUPFAM" id="SSF51338">
    <property type="entry name" value="Composite domain of metallo-dependent hydrolases"/>
    <property type="match status" value="1"/>
</dbReference>
<dbReference type="GO" id="GO:0046872">
    <property type="term" value="F:metal ion binding"/>
    <property type="evidence" value="ECO:0007669"/>
    <property type="project" value="UniProtKB-KW"/>
</dbReference>
<dbReference type="EMBL" id="AODH01000002">
    <property type="protein sequence ID" value="EUJ42121.1"/>
    <property type="molecule type" value="Genomic_DNA"/>
</dbReference>
<keyword evidence="4" id="KW-0378">Hydrolase</keyword>
<dbReference type="PIRSF" id="PIRSF039004">
    <property type="entry name" value="ADE_EF_0837"/>
    <property type="match status" value="1"/>
</dbReference>
<dbReference type="InterPro" id="IPR032466">
    <property type="entry name" value="Metal_Hydrolase"/>
</dbReference>
<dbReference type="EC" id="3.5.2.3" evidence="4"/>
<accession>W7D2H9</accession>
<evidence type="ECO:0000256" key="1">
    <source>
        <dbReference type="PIRSR" id="PIRSR039004-1"/>
    </source>
</evidence>
<feature type="binding site" evidence="1">
    <location>
        <position position="268"/>
    </location>
    <ligand>
        <name>Zn(2+)</name>
        <dbReference type="ChEBI" id="CHEBI:29105"/>
        <label>1</label>
    </ligand>
</feature>
<dbReference type="OrthoDB" id="9796020at2"/>
<dbReference type="GO" id="GO:0019213">
    <property type="term" value="F:deacetylase activity"/>
    <property type="evidence" value="ECO:0007669"/>
    <property type="project" value="InterPro"/>
</dbReference>
<dbReference type="PANTHER" id="PTHR42717:SF1">
    <property type="entry name" value="IMIDAZOLONEPROPIONASE AND RELATED AMIDOHYDROLASES"/>
    <property type="match status" value="1"/>
</dbReference>
<dbReference type="Proteomes" id="UP000019243">
    <property type="component" value="Unassembled WGS sequence"/>
</dbReference>
<evidence type="ECO:0000313" key="4">
    <source>
        <dbReference type="EMBL" id="EUJ42121.1"/>
    </source>
</evidence>
<dbReference type="AlphaFoldDB" id="W7D2H9"/>